<name>W4IXL9_PLAFP</name>
<gene>
    <name evidence="1" type="ORF">PFUGPA_03334</name>
</gene>
<proteinExistence type="predicted"/>
<sequence length="19" mass="2575">MRFYFLMIIHFYNRFIYIS</sequence>
<dbReference type="AlphaFoldDB" id="W4IXL9"/>
<protein>
    <submittedName>
        <fullName evidence="1">Uncharacterized protein</fullName>
    </submittedName>
</protein>
<organism evidence="1 2">
    <name type="scientific">Plasmodium falciparum (isolate Palo Alto / Uganda)</name>
    <dbReference type="NCBI Taxonomy" id="57270"/>
    <lineage>
        <taxon>Eukaryota</taxon>
        <taxon>Sar</taxon>
        <taxon>Alveolata</taxon>
        <taxon>Apicomplexa</taxon>
        <taxon>Aconoidasida</taxon>
        <taxon>Haemosporida</taxon>
        <taxon>Plasmodiidae</taxon>
        <taxon>Plasmodium</taxon>
        <taxon>Plasmodium (Laverania)</taxon>
    </lineage>
</organism>
<accession>W4IXL9</accession>
<dbReference type="Proteomes" id="UP000019103">
    <property type="component" value="Unassembled WGS sequence"/>
</dbReference>
<reference evidence="1 2" key="1">
    <citation type="submission" date="2013-02" db="EMBL/GenBank/DDBJ databases">
        <title>The Genome Annotation of Plasmodium falciparum Palo Alto/Uganda.</title>
        <authorList>
            <consortium name="The Broad Institute Genome Sequencing Platform"/>
            <consortium name="The Broad Institute Genome Sequencing Center for Infectious Disease"/>
            <person name="Neafsey D."/>
            <person name="Hoffman S."/>
            <person name="Volkman S."/>
            <person name="Rosenthal P."/>
            <person name="Walker B."/>
            <person name="Young S.K."/>
            <person name="Zeng Q."/>
            <person name="Gargeya S."/>
            <person name="Fitzgerald M."/>
            <person name="Haas B."/>
            <person name="Abouelleil A."/>
            <person name="Allen A.W."/>
            <person name="Alvarado L."/>
            <person name="Arachchi H.M."/>
            <person name="Berlin A.M."/>
            <person name="Chapman S.B."/>
            <person name="Gainer-Dewar J."/>
            <person name="Goldberg J."/>
            <person name="Griggs A."/>
            <person name="Gujja S."/>
            <person name="Hansen M."/>
            <person name="Howarth C."/>
            <person name="Imamovic A."/>
            <person name="Ireland A."/>
            <person name="Larimer J."/>
            <person name="McCowan C."/>
            <person name="Murphy C."/>
            <person name="Pearson M."/>
            <person name="Poon T.W."/>
            <person name="Priest M."/>
            <person name="Roberts A."/>
            <person name="Saif S."/>
            <person name="Shea T."/>
            <person name="Sisk P."/>
            <person name="Sykes S."/>
            <person name="Wortman J."/>
            <person name="Nusbaum C."/>
            <person name="Birren B."/>
        </authorList>
    </citation>
    <scope>NUCLEOTIDE SEQUENCE [LARGE SCALE GENOMIC DNA]</scope>
    <source>
        <strain evidence="1 2">Palo Alto/Uganda</strain>
    </source>
</reference>
<dbReference type="EMBL" id="KI927383">
    <property type="protein sequence ID" value="ETW54730.1"/>
    <property type="molecule type" value="Genomic_DNA"/>
</dbReference>
<evidence type="ECO:0000313" key="2">
    <source>
        <dbReference type="Proteomes" id="UP000019103"/>
    </source>
</evidence>
<evidence type="ECO:0000313" key="1">
    <source>
        <dbReference type="EMBL" id="ETW54730.1"/>
    </source>
</evidence>
<reference evidence="1 2" key="2">
    <citation type="submission" date="2013-02" db="EMBL/GenBank/DDBJ databases">
        <title>The Genome Sequence of Plasmodium falciparum Palo Alto/Uganda.</title>
        <authorList>
            <consortium name="The Broad Institute Genome Sequencing Platform"/>
            <consortium name="The Broad Institute Genome Sequencing Center for Infectious Disease"/>
            <person name="Neafsey D."/>
            <person name="Cheeseman I."/>
            <person name="Volkman S."/>
            <person name="Adams J."/>
            <person name="Walker B."/>
            <person name="Young S.K."/>
            <person name="Zeng Q."/>
            <person name="Gargeya S."/>
            <person name="Fitzgerald M."/>
            <person name="Haas B."/>
            <person name="Abouelleil A."/>
            <person name="Alvarado L."/>
            <person name="Arachchi H.M."/>
            <person name="Berlin A.M."/>
            <person name="Chapman S.B."/>
            <person name="Dewar J."/>
            <person name="Goldberg J."/>
            <person name="Griggs A."/>
            <person name="Gujja S."/>
            <person name="Hansen M."/>
            <person name="Howarth C."/>
            <person name="Imamovic A."/>
            <person name="Larimer J."/>
            <person name="McCowan C."/>
            <person name="Murphy C."/>
            <person name="Neiman D."/>
            <person name="Pearson M."/>
            <person name="Priest M."/>
            <person name="Roberts A."/>
            <person name="Saif S."/>
            <person name="Shea T."/>
            <person name="Sisk P."/>
            <person name="Sykes S."/>
            <person name="Wortman J."/>
            <person name="Nusbaum C."/>
            <person name="Birren B."/>
        </authorList>
    </citation>
    <scope>NUCLEOTIDE SEQUENCE [LARGE SCALE GENOMIC DNA]</scope>
    <source>
        <strain evidence="1 2">Palo Alto/Uganda</strain>
    </source>
</reference>